<dbReference type="HAMAP" id="MF_00316">
    <property type="entry name" value="MobA"/>
    <property type="match status" value="1"/>
</dbReference>
<evidence type="ECO:0000256" key="2">
    <source>
        <dbReference type="ARBA" id="ARBA00022679"/>
    </source>
</evidence>
<comment type="domain">
    <text evidence="8">The N-terminal domain determines nucleotide recognition and specific binding, while the C-terminal domain determines the specific binding to the target protein.</text>
</comment>
<name>A0A917CWU9_9GAMM</name>
<dbReference type="GO" id="GO:0005737">
    <property type="term" value="C:cytoplasm"/>
    <property type="evidence" value="ECO:0007669"/>
    <property type="project" value="UniProtKB-SubCell"/>
</dbReference>
<keyword evidence="4 8" id="KW-0547">Nucleotide-binding</keyword>
<dbReference type="Pfam" id="PF12804">
    <property type="entry name" value="NTP_transf_3"/>
    <property type="match status" value="1"/>
</dbReference>
<dbReference type="SUPFAM" id="SSF53448">
    <property type="entry name" value="Nucleotide-diphospho-sugar transferases"/>
    <property type="match status" value="1"/>
</dbReference>
<evidence type="ECO:0000256" key="4">
    <source>
        <dbReference type="ARBA" id="ARBA00022741"/>
    </source>
</evidence>
<feature type="binding site" evidence="8">
    <location>
        <position position="90"/>
    </location>
    <ligand>
        <name>Mg(2+)</name>
        <dbReference type="ChEBI" id="CHEBI:18420"/>
    </ligand>
</feature>
<comment type="similarity">
    <text evidence="8">Belongs to the MobA family.</text>
</comment>
<comment type="subcellular location">
    <subcellularLocation>
        <location evidence="8">Cytoplasm</location>
    </subcellularLocation>
</comment>
<dbReference type="GO" id="GO:0006777">
    <property type="term" value="P:Mo-molybdopterin cofactor biosynthetic process"/>
    <property type="evidence" value="ECO:0007669"/>
    <property type="project" value="UniProtKB-KW"/>
</dbReference>
<dbReference type="Gene3D" id="3.90.550.10">
    <property type="entry name" value="Spore Coat Polysaccharide Biosynthesis Protein SpsA, Chain A"/>
    <property type="match status" value="1"/>
</dbReference>
<keyword evidence="10" id="KW-0548">Nucleotidyltransferase</keyword>
<dbReference type="EC" id="2.7.7.77" evidence="8"/>
<proteinExistence type="inferred from homology"/>
<keyword evidence="2 8" id="KW-0808">Transferase</keyword>
<dbReference type="GO" id="GO:0046872">
    <property type="term" value="F:metal ion binding"/>
    <property type="evidence" value="ECO:0007669"/>
    <property type="project" value="UniProtKB-KW"/>
</dbReference>
<dbReference type="PANTHER" id="PTHR19136:SF81">
    <property type="entry name" value="MOLYBDENUM COFACTOR GUANYLYLTRANSFERASE"/>
    <property type="match status" value="1"/>
</dbReference>
<reference evidence="10" key="2">
    <citation type="submission" date="2020-09" db="EMBL/GenBank/DDBJ databases">
        <authorList>
            <person name="Sun Q."/>
            <person name="Zhou Y."/>
        </authorList>
    </citation>
    <scope>NUCLEOTIDE SEQUENCE</scope>
    <source>
        <strain evidence="10">CGMCC 1.12726</strain>
    </source>
</reference>
<evidence type="ECO:0000313" key="10">
    <source>
        <dbReference type="EMBL" id="GGF98362.1"/>
    </source>
</evidence>
<feature type="binding site" evidence="8">
    <location>
        <position position="90"/>
    </location>
    <ligand>
        <name>GTP</name>
        <dbReference type="ChEBI" id="CHEBI:37565"/>
    </ligand>
</feature>
<dbReference type="GO" id="GO:0061603">
    <property type="term" value="F:molybdenum cofactor guanylyltransferase activity"/>
    <property type="evidence" value="ECO:0007669"/>
    <property type="project" value="UniProtKB-EC"/>
</dbReference>
<dbReference type="GO" id="GO:0005525">
    <property type="term" value="F:GTP binding"/>
    <property type="evidence" value="ECO:0007669"/>
    <property type="project" value="UniProtKB-UniRule"/>
</dbReference>
<dbReference type="AlphaFoldDB" id="A0A917CWU9"/>
<reference evidence="10" key="1">
    <citation type="journal article" date="2014" name="Int. J. Syst. Evol. Microbiol.">
        <title>Complete genome sequence of Corynebacterium casei LMG S-19264T (=DSM 44701T), isolated from a smear-ripened cheese.</title>
        <authorList>
            <consortium name="US DOE Joint Genome Institute (JGI-PGF)"/>
            <person name="Walter F."/>
            <person name="Albersmeier A."/>
            <person name="Kalinowski J."/>
            <person name="Ruckert C."/>
        </authorList>
    </citation>
    <scope>NUCLEOTIDE SEQUENCE</scope>
    <source>
        <strain evidence="10">CGMCC 1.12726</strain>
    </source>
</reference>
<feature type="binding site" evidence="8">
    <location>
        <position position="62"/>
    </location>
    <ligand>
        <name>GTP</name>
        <dbReference type="ChEBI" id="CHEBI:37565"/>
    </ligand>
</feature>
<evidence type="ECO:0000256" key="5">
    <source>
        <dbReference type="ARBA" id="ARBA00022842"/>
    </source>
</evidence>
<comment type="caution">
    <text evidence="10">The sequence shown here is derived from an EMBL/GenBank/DDBJ whole genome shotgun (WGS) entry which is preliminary data.</text>
</comment>
<keyword evidence="5 8" id="KW-0460">Magnesium</keyword>
<evidence type="ECO:0000256" key="6">
    <source>
        <dbReference type="ARBA" id="ARBA00023134"/>
    </source>
</evidence>
<dbReference type="EMBL" id="BMFO01000006">
    <property type="protein sequence ID" value="GGF98362.1"/>
    <property type="molecule type" value="Genomic_DNA"/>
</dbReference>
<dbReference type="InterPro" id="IPR025877">
    <property type="entry name" value="MobA-like_NTP_Trfase"/>
</dbReference>
<evidence type="ECO:0000313" key="11">
    <source>
        <dbReference type="Proteomes" id="UP000632858"/>
    </source>
</evidence>
<keyword evidence="1 8" id="KW-0963">Cytoplasm</keyword>
<accession>A0A917CWU9</accession>
<dbReference type="InterPro" id="IPR029044">
    <property type="entry name" value="Nucleotide-diphossugar_trans"/>
</dbReference>
<organism evidence="10 11">
    <name type="scientific">Arenimonas maotaiensis</name>
    <dbReference type="NCBI Taxonomy" id="1446479"/>
    <lineage>
        <taxon>Bacteria</taxon>
        <taxon>Pseudomonadati</taxon>
        <taxon>Pseudomonadota</taxon>
        <taxon>Gammaproteobacteria</taxon>
        <taxon>Lysobacterales</taxon>
        <taxon>Lysobacteraceae</taxon>
        <taxon>Arenimonas</taxon>
    </lineage>
</organism>
<dbReference type="InterPro" id="IPR013482">
    <property type="entry name" value="Molybde_CF_guanTrfase"/>
</dbReference>
<feature type="binding site" evidence="8">
    <location>
        <position position="23"/>
    </location>
    <ligand>
        <name>GTP</name>
        <dbReference type="ChEBI" id="CHEBI:37565"/>
    </ligand>
</feature>
<keyword evidence="6 8" id="KW-0342">GTP-binding</keyword>
<evidence type="ECO:0000256" key="3">
    <source>
        <dbReference type="ARBA" id="ARBA00022723"/>
    </source>
</evidence>
<comment type="cofactor">
    <cofactor evidence="8">
        <name>Mg(2+)</name>
        <dbReference type="ChEBI" id="CHEBI:18420"/>
    </cofactor>
</comment>
<dbReference type="RefSeq" id="WP_188450264.1">
    <property type="nucleotide sequence ID" value="NZ_BMFO01000006.1"/>
</dbReference>
<evidence type="ECO:0000259" key="9">
    <source>
        <dbReference type="Pfam" id="PF12804"/>
    </source>
</evidence>
<dbReference type="PANTHER" id="PTHR19136">
    <property type="entry name" value="MOLYBDENUM COFACTOR GUANYLYLTRANSFERASE"/>
    <property type="match status" value="1"/>
</dbReference>
<gene>
    <name evidence="8 10" type="primary">mobA</name>
    <name evidence="10" type="ORF">GCM10010960_19960</name>
</gene>
<keyword evidence="7 8" id="KW-0501">Molybdenum cofactor biosynthesis</keyword>
<keyword evidence="3 8" id="KW-0479">Metal-binding</keyword>
<dbReference type="CDD" id="cd02503">
    <property type="entry name" value="MobA"/>
    <property type="match status" value="1"/>
</dbReference>
<feature type="binding site" evidence="8">
    <location>
        <begin position="11"/>
        <end position="13"/>
    </location>
    <ligand>
        <name>GTP</name>
        <dbReference type="ChEBI" id="CHEBI:37565"/>
    </ligand>
</feature>
<comment type="caution">
    <text evidence="8">Lacks conserved residue(s) required for the propagation of feature annotation.</text>
</comment>
<sequence>MAPTELLGVVLAGGRSRRMGRDKALLAFGGGTLLQHQVRLLEPLCVRVVVSGAYAGFDCIADARSDAGPLAGLLAAGTVWRGAVLVLPVDMPLMSAEALAELAQAAQAAYFDGYPLPAFFPDAVALAAAAETLLAGDDRSVRALHRKLGSRTLPVRDSAVLANANTPVDWRRLTSPP</sequence>
<dbReference type="Proteomes" id="UP000632858">
    <property type="component" value="Unassembled WGS sequence"/>
</dbReference>
<evidence type="ECO:0000256" key="8">
    <source>
        <dbReference type="HAMAP-Rule" id="MF_00316"/>
    </source>
</evidence>
<comment type="function">
    <text evidence="8">Transfers a GMP moiety from GTP to Mo-molybdopterin (Mo-MPT) cofactor (Moco or molybdenum cofactor) to form Mo-molybdopterin guanine dinucleotide (Mo-MGD) cofactor.</text>
</comment>
<protein>
    <recommendedName>
        <fullName evidence="8">Molybdenum cofactor guanylyltransferase</fullName>
        <shortName evidence="8">MoCo guanylyltransferase</shortName>
        <ecNumber evidence="8">2.7.7.77</ecNumber>
    </recommendedName>
    <alternativeName>
        <fullName evidence="8">GTP:molybdopterin guanylyltransferase</fullName>
    </alternativeName>
    <alternativeName>
        <fullName evidence="8">Mo-MPT guanylyltransferase</fullName>
    </alternativeName>
    <alternativeName>
        <fullName evidence="8">Molybdopterin guanylyltransferase</fullName>
    </alternativeName>
    <alternativeName>
        <fullName evidence="8">Molybdopterin-guanine dinucleotide synthase</fullName>
        <shortName evidence="8">MGD synthase</shortName>
    </alternativeName>
</protein>
<comment type="subunit">
    <text evidence="8">Monomer.</text>
</comment>
<evidence type="ECO:0000256" key="1">
    <source>
        <dbReference type="ARBA" id="ARBA00022490"/>
    </source>
</evidence>
<evidence type="ECO:0000256" key="7">
    <source>
        <dbReference type="ARBA" id="ARBA00023150"/>
    </source>
</evidence>
<feature type="domain" description="MobA-like NTP transferase" evidence="9">
    <location>
        <begin position="8"/>
        <end position="146"/>
    </location>
</feature>
<comment type="catalytic activity">
    <reaction evidence="8">
        <text>Mo-molybdopterin + GTP + H(+) = Mo-molybdopterin guanine dinucleotide + diphosphate</text>
        <dbReference type="Rhea" id="RHEA:34243"/>
        <dbReference type="ChEBI" id="CHEBI:15378"/>
        <dbReference type="ChEBI" id="CHEBI:33019"/>
        <dbReference type="ChEBI" id="CHEBI:37565"/>
        <dbReference type="ChEBI" id="CHEBI:71302"/>
        <dbReference type="ChEBI" id="CHEBI:71310"/>
        <dbReference type="EC" id="2.7.7.77"/>
    </reaction>
</comment>
<keyword evidence="11" id="KW-1185">Reference proteome</keyword>